<dbReference type="PANTHER" id="PTHR30217:SF6">
    <property type="entry name" value="TRNA HYDROXYLATION PROTEIN P"/>
    <property type="match status" value="1"/>
</dbReference>
<dbReference type="InterPro" id="IPR001539">
    <property type="entry name" value="Peptidase_U32"/>
</dbReference>
<dbReference type="PANTHER" id="PTHR30217">
    <property type="entry name" value="PEPTIDASE U32 FAMILY"/>
    <property type="match status" value="1"/>
</dbReference>
<protein>
    <recommendedName>
        <fullName evidence="4">Peptidase family U32 C-terminal domain-containing protein</fullName>
    </recommendedName>
</protein>
<evidence type="ECO:0000256" key="1">
    <source>
        <dbReference type="ARBA" id="ARBA00022670"/>
    </source>
</evidence>
<dbReference type="EMBL" id="AFZF02000014">
    <property type="protein sequence ID" value="EHL18217.2"/>
    <property type="molecule type" value="Genomic_DNA"/>
</dbReference>
<sequence length="420" mass="48123">MWCNNLHHIKYMKKIELLAPAGDLEKLKTAIIYGADAVYIGGEKFGLRAASKNFTDEEMIEGIEFAHSRGKKVYVTCNIIPHNMDLNGVKEYFISLEKLSVDAIIVADPAFMSIAKEVVPDMELHLSTQANTTNYITADFWHKQGISRIVSARELSMKEIKDIKTHCPDLEIEMFVHGAMCISYSGRCLMSNFMTNRDANKGACAQPCRWNYSLVEEKRPGEYFPIEQDERGTYFFNSKDLCLIEHTKEIIESGVDSMKIEGRIKTAYYVAVVVRAYRMAIDSYYENPDTWQFKQEWLDEVQKASYRDFTTAFFDGSKDTSNSQNYGSGSYIRTYDIIGNVLSYDENTKLCKVRQKNRFFKNDEIEIIGPNFPTTTTTIKSITSLDGKDMDCSNIPMQVVYVDLGIDVKQDYILRKKVDK</sequence>
<evidence type="ECO:0000256" key="3">
    <source>
        <dbReference type="ARBA" id="ARBA00038374"/>
    </source>
</evidence>
<dbReference type="Pfam" id="PF16325">
    <property type="entry name" value="Peptidase_U32_C"/>
    <property type="match status" value="1"/>
</dbReference>
<evidence type="ECO:0000259" key="4">
    <source>
        <dbReference type="Pfam" id="PF16325"/>
    </source>
</evidence>
<evidence type="ECO:0000313" key="6">
    <source>
        <dbReference type="Proteomes" id="UP000017818"/>
    </source>
</evidence>
<proteinExistence type="inferred from homology"/>
<dbReference type="InterPro" id="IPR051454">
    <property type="entry name" value="RNA/ubiquinone_mod_enzymes"/>
</dbReference>
<keyword evidence="2" id="KW-0378">Hydrolase</keyword>
<feature type="domain" description="Peptidase family U32 C-terminal" evidence="4">
    <location>
        <begin position="333"/>
        <end position="415"/>
    </location>
</feature>
<comment type="similarity">
    <text evidence="3">Belongs to the peptidase U32 family.</text>
</comment>
<organism evidence="5 6">
    <name type="scientific">Peptoanaerobacter stomatis</name>
    <dbReference type="NCBI Taxonomy" id="796937"/>
    <lineage>
        <taxon>Bacteria</taxon>
        <taxon>Bacillati</taxon>
        <taxon>Bacillota</taxon>
        <taxon>Clostridia</taxon>
        <taxon>Peptostreptococcales</taxon>
        <taxon>Filifactoraceae</taxon>
        <taxon>Peptoanaerobacter</taxon>
    </lineage>
</organism>
<dbReference type="Proteomes" id="UP000017818">
    <property type="component" value="Unassembled WGS sequence"/>
</dbReference>
<evidence type="ECO:0000256" key="2">
    <source>
        <dbReference type="ARBA" id="ARBA00022801"/>
    </source>
</evidence>
<reference evidence="5 6" key="1">
    <citation type="submission" date="2012-05" db="EMBL/GenBank/DDBJ databases">
        <title>The Genome Sequence of Eubacteriaceae bacterium CM2.</title>
        <authorList>
            <consortium name="The Broad Institute Genome Sequencing Platform"/>
            <person name="Earl A."/>
            <person name="Ward D."/>
            <person name="Feldgarden M."/>
            <person name="Gevers D."/>
            <person name="Sizova M."/>
            <person name="Hazen A."/>
            <person name="Epstein S."/>
            <person name="Walker B."/>
            <person name="Young S.K."/>
            <person name="Zeng Q."/>
            <person name="Gargeya S."/>
            <person name="Fitzgerald M."/>
            <person name="Haas B."/>
            <person name="Abouelleil A."/>
            <person name="Alvarado L."/>
            <person name="Arachchi H.M."/>
            <person name="Berlin A."/>
            <person name="Chapman S.B."/>
            <person name="Goldberg J."/>
            <person name="Griggs A."/>
            <person name="Gujja S."/>
            <person name="Hansen M."/>
            <person name="Howarth C."/>
            <person name="Imamovic A."/>
            <person name="Larimer J."/>
            <person name="McCowen C."/>
            <person name="Montmayeur A."/>
            <person name="Murphy C."/>
            <person name="Neiman D."/>
            <person name="Pearson M."/>
            <person name="Priest M."/>
            <person name="Roberts A."/>
            <person name="Saif S."/>
            <person name="Shea T."/>
            <person name="Sisk P."/>
            <person name="Sykes S."/>
            <person name="Wortman J."/>
            <person name="Nusbaum C."/>
            <person name="Birren B."/>
        </authorList>
    </citation>
    <scope>NUCLEOTIDE SEQUENCE [LARGE SCALE GENOMIC DNA]</scope>
    <source>
        <strain evidence="5 6">CM2</strain>
    </source>
</reference>
<dbReference type="AlphaFoldDB" id="V9HV20"/>
<dbReference type="GO" id="GO:0008233">
    <property type="term" value="F:peptidase activity"/>
    <property type="evidence" value="ECO:0007669"/>
    <property type="project" value="UniProtKB-KW"/>
</dbReference>
<dbReference type="InterPro" id="IPR032525">
    <property type="entry name" value="Peptidase_U32_C"/>
</dbReference>
<evidence type="ECO:0000313" key="5">
    <source>
        <dbReference type="EMBL" id="EHL18217.2"/>
    </source>
</evidence>
<dbReference type="Pfam" id="PF01136">
    <property type="entry name" value="Peptidase_U32"/>
    <property type="match status" value="1"/>
</dbReference>
<dbReference type="PROSITE" id="PS01276">
    <property type="entry name" value="PEPTIDASE_U32"/>
    <property type="match status" value="1"/>
</dbReference>
<accession>V9HV20</accession>
<dbReference type="GO" id="GO:0006508">
    <property type="term" value="P:proteolysis"/>
    <property type="evidence" value="ECO:0007669"/>
    <property type="project" value="UniProtKB-KW"/>
</dbReference>
<gene>
    <name evidence="5" type="ORF">HMPREF9630_01212</name>
</gene>
<comment type="caution">
    <text evidence="5">The sequence shown here is derived from an EMBL/GenBank/DDBJ whole genome shotgun (WGS) entry which is preliminary data.</text>
</comment>
<keyword evidence="1" id="KW-0645">Protease</keyword>
<dbReference type="Gene3D" id="2.40.30.10">
    <property type="entry name" value="Translation factors"/>
    <property type="match status" value="1"/>
</dbReference>
<dbReference type="HOGENOM" id="CLU_011540_0_2_9"/>
<name>V9HV20_9FIRM</name>